<protein>
    <recommendedName>
        <fullName evidence="4">dolichyl-phosphate beta-glucosyltransferase</fullName>
        <ecNumber evidence="4">2.4.1.117</ecNumber>
    </recommendedName>
</protein>
<evidence type="ECO:0000256" key="9">
    <source>
        <dbReference type="ARBA" id="ARBA00022968"/>
    </source>
</evidence>
<dbReference type="Proteomes" id="UP000693970">
    <property type="component" value="Unassembled WGS sequence"/>
</dbReference>
<evidence type="ECO:0000256" key="12">
    <source>
        <dbReference type="ARBA" id="ARBA00045097"/>
    </source>
</evidence>
<evidence type="ECO:0000256" key="8">
    <source>
        <dbReference type="ARBA" id="ARBA00022824"/>
    </source>
</evidence>
<evidence type="ECO:0000256" key="13">
    <source>
        <dbReference type="SAM" id="Phobius"/>
    </source>
</evidence>
<comment type="subcellular location">
    <subcellularLocation>
        <location evidence="1">Endoplasmic reticulum membrane</location>
        <topology evidence="1">Single-pass membrane protein</topology>
    </subcellularLocation>
</comment>
<feature type="domain" description="Glycosyltransferase 2-like" evidence="14">
    <location>
        <begin position="130"/>
        <end position="286"/>
    </location>
</feature>
<proteinExistence type="inferred from homology"/>
<dbReference type="EC" id="2.4.1.117" evidence="4"/>
<keyword evidence="9" id="KW-0735">Signal-anchor</keyword>
<name>A0A9K3PAL8_9STRA</name>
<evidence type="ECO:0000256" key="11">
    <source>
        <dbReference type="ARBA" id="ARBA00023136"/>
    </source>
</evidence>
<dbReference type="GO" id="GO:0005789">
    <property type="term" value="C:endoplasmic reticulum membrane"/>
    <property type="evidence" value="ECO:0007669"/>
    <property type="project" value="UniProtKB-SubCell"/>
</dbReference>
<keyword evidence="7 13" id="KW-0812">Transmembrane</keyword>
<reference evidence="16" key="1">
    <citation type="journal article" date="2021" name="Sci. Rep.">
        <title>Diploid genomic architecture of Nitzschia inconspicua, an elite biomass production diatom.</title>
        <authorList>
            <person name="Oliver A."/>
            <person name="Podell S."/>
            <person name="Pinowska A."/>
            <person name="Traller J.C."/>
            <person name="Smith S.R."/>
            <person name="McClure R."/>
            <person name="Beliaev A."/>
            <person name="Bohutskyi P."/>
            <person name="Hill E.A."/>
            <person name="Rabines A."/>
            <person name="Zheng H."/>
            <person name="Allen L.Z."/>
            <person name="Kuo A."/>
            <person name="Grigoriev I.V."/>
            <person name="Allen A.E."/>
            <person name="Hazlebeck D."/>
            <person name="Allen E.E."/>
        </authorList>
    </citation>
    <scope>NUCLEOTIDE SEQUENCE</scope>
    <source>
        <strain evidence="16">Hildebrandi</strain>
    </source>
</reference>
<evidence type="ECO:0000256" key="2">
    <source>
        <dbReference type="ARBA" id="ARBA00004922"/>
    </source>
</evidence>
<feature type="transmembrane region" description="Helical" evidence="13">
    <location>
        <begin position="12"/>
        <end position="35"/>
    </location>
</feature>
<reference evidence="16" key="2">
    <citation type="submission" date="2021-04" db="EMBL/GenBank/DDBJ databases">
        <authorList>
            <person name="Podell S."/>
        </authorList>
    </citation>
    <scope>NUCLEOTIDE SEQUENCE</scope>
    <source>
        <strain evidence="16">Hildebrandi</strain>
    </source>
</reference>
<evidence type="ECO:0000256" key="5">
    <source>
        <dbReference type="ARBA" id="ARBA00022676"/>
    </source>
</evidence>
<evidence type="ECO:0000313" key="16">
    <source>
        <dbReference type="EMBL" id="KAG7340467.1"/>
    </source>
</evidence>
<keyword evidence="10 13" id="KW-1133">Transmembrane helix</keyword>
<organism evidence="16 17">
    <name type="scientific">Nitzschia inconspicua</name>
    <dbReference type="NCBI Taxonomy" id="303405"/>
    <lineage>
        <taxon>Eukaryota</taxon>
        <taxon>Sar</taxon>
        <taxon>Stramenopiles</taxon>
        <taxon>Ochrophyta</taxon>
        <taxon>Bacillariophyta</taxon>
        <taxon>Bacillariophyceae</taxon>
        <taxon>Bacillariophycidae</taxon>
        <taxon>Bacillariales</taxon>
        <taxon>Bacillariaceae</taxon>
        <taxon>Nitzschia</taxon>
    </lineage>
</organism>
<sequence>MITITTTSSLSYSFGTILASVATFLLTLGVSWILYPAWLVRLAERLEWTVEELSEDGKHSTNKADTTVYPILSLVIPAYNEQDRIPIMLQDAHEYLISPKGIALLQKLQDSRYHSKGERSELQTPQSFVVEWLIVNDGSNDCTCNAVRRTLQQIDKSSLTSEKTLHCWKIVSLNRNSGKGAAVKTGMNLASGIFHLMVDADGATEFGVGLQKLVDKLSEASAYGQSGSSTMMVAFGSRAHLQEKATAHRSFVRTLLMKAFHFFVSLFVSSKIHDTQCGFKLFTKAASNAIFDTLHLQRWAFDTEVVLLCEQLGIRIIEVGVPWHEVDGSKLSTSKLALAIVSITMLRDMICVRLCYTFGIWKIKPS</sequence>
<keyword evidence="17" id="KW-1185">Reference proteome</keyword>
<dbReference type="PANTHER" id="PTHR10859:SF91">
    <property type="entry name" value="DOLICHYL-PHOSPHATE BETA-GLUCOSYLTRANSFERASE"/>
    <property type="match status" value="1"/>
</dbReference>
<keyword evidence="5" id="KW-0328">Glycosyltransferase</keyword>
<dbReference type="CDD" id="cd04188">
    <property type="entry name" value="DPG_synthase"/>
    <property type="match status" value="1"/>
</dbReference>
<comment type="similarity">
    <text evidence="3">Belongs to the glycosyltransferase 2 family.</text>
</comment>
<evidence type="ECO:0000259" key="14">
    <source>
        <dbReference type="Pfam" id="PF00535"/>
    </source>
</evidence>
<comment type="caution">
    <text evidence="16">The sequence shown here is derived from an EMBL/GenBank/DDBJ whole genome shotgun (WGS) entry which is preliminary data.</text>
</comment>
<keyword evidence="6" id="KW-0808">Transferase</keyword>
<accession>A0A9K3PAL8</accession>
<evidence type="ECO:0000313" key="15">
    <source>
        <dbReference type="EMBL" id="KAG7338304.1"/>
    </source>
</evidence>
<evidence type="ECO:0000256" key="3">
    <source>
        <dbReference type="ARBA" id="ARBA00006739"/>
    </source>
</evidence>
<dbReference type="OrthoDB" id="3784at2759"/>
<keyword evidence="11 13" id="KW-0472">Membrane</keyword>
<evidence type="ECO:0000256" key="4">
    <source>
        <dbReference type="ARBA" id="ARBA00012583"/>
    </source>
</evidence>
<dbReference type="GO" id="GO:0006487">
    <property type="term" value="P:protein N-linked glycosylation"/>
    <property type="evidence" value="ECO:0007669"/>
    <property type="project" value="TreeGrafter"/>
</dbReference>
<gene>
    <name evidence="16" type="ORF">IV203_024010</name>
    <name evidence="15" type="ORF">IV203_024552</name>
</gene>
<dbReference type="Pfam" id="PF00535">
    <property type="entry name" value="Glycos_transf_2"/>
    <property type="match status" value="1"/>
</dbReference>
<comment type="pathway">
    <text evidence="2">Protein modification; protein glycosylation.</text>
</comment>
<dbReference type="AlphaFoldDB" id="A0A9K3PAL8"/>
<evidence type="ECO:0000313" key="17">
    <source>
        <dbReference type="Proteomes" id="UP000693970"/>
    </source>
</evidence>
<dbReference type="InterPro" id="IPR001173">
    <property type="entry name" value="Glyco_trans_2-like"/>
</dbReference>
<evidence type="ECO:0000256" key="10">
    <source>
        <dbReference type="ARBA" id="ARBA00022989"/>
    </source>
</evidence>
<dbReference type="EMBL" id="JAGRRH010000060">
    <property type="protein sequence ID" value="KAG7338304.1"/>
    <property type="molecule type" value="Genomic_DNA"/>
</dbReference>
<evidence type="ECO:0000256" key="7">
    <source>
        <dbReference type="ARBA" id="ARBA00022692"/>
    </source>
</evidence>
<evidence type="ECO:0000256" key="6">
    <source>
        <dbReference type="ARBA" id="ARBA00022679"/>
    </source>
</evidence>
<dbReference type="PANTHER" id="PTHR10859">
    <property type="entry name" value="GLYCOSYL TRANSFERASE"/>
    <property type="match status" value="1"/>
</dbReference>
<dbReference type="InterPro" id="IPR035518">
    <property type="entry name" value="DPG_synthase"/>
</dbReference>
<comment type="catalytic activity">
    <reaction evidence="12">
        <text>a di-trans,poly-cis-dolichyl phosphate + UDP-alpha-D-glucose = a di-trans,poly-cis-dolichyl beta-D-glucosyl phosphate + UDP</text>
        <dbReference type="Rhea" id="RHEA:15401"/>
        <dbReference type="Rhea" id="RHEA-COMP:19498"/>
        <dbReference type="Rhea" id="RHEA-COMP:19502"/>
        <dbReference type="ChEBI" id="CHEBI:57525"/>
        <dbReference type="ChEBI" id="CHEBI:57683"/>
        <dbReference type="ChEBI" id="CHEBI:58223"/>
        <dbReference type="ChEBI" id="CHEBI:58885"/>
        <dbReference type="EC" id="2.4.1.117"/>
    </reaction>
    <physiologicalReaction direction="left-to-right" evidence="12">
        <dbReference type="Rhea" id="RHEA:15402"/>
    </physiologicalReaction>
</comment>
<dbReference type="GO" id="GO:0004581">
    <property type="term" value="F:dolichyl-phosphate beta-glucosyltransferase activity"/>
    <property type="evidence" value="ECO:0007669"/>
    <property type="project" value="UniProtKB-EC"/>
</dbReference>
<keyword evidence="8" id="KW-0256">Endoplasmic reticulum</keyword>
<evidence type="ECO:0000256" key="1">
    <source>
        <dbReference type="ARBA" id="ARBA00004389"/>
    </source>
</evidence>
<dbReference type="EMBL" id="JAGRRH010000027">
    <property type="protein sequence ID" value="KAG7340467.1"/>
    <property type="molecule type" value="Genomic_DNA"/>
</dbReference>